<dbReference type="AlphaFoldDB" id="A0A8C3P305"/>
<dbReference type="Ensembl" id="ENSCRFT00000006071.1">
    <property type="protein sequence ID" value="ENSCRFP00000005849.1"/>
    <property type="gene ID" value="ENSCRFG00000004694.1"/>
</dbReference>
<name>A0A8C3P305_9PASS</name>
<proteinExistence type="predicted"/>
<organism evidence="1 2">
    <name type="scientific">Cyanoderma ruficeps</name>
    <name type="common">rufous-capped babbler</name>
    <dbReference type="NCBI Taxonomy" id="181631"/>
    <lineage>
        <taxon>Eukaryota</taxon>
        <taxon>Metazoa</taxon>
        <taxon>Chordata</taxon>
        <taxon>Craniata</taxon>
        <taxon>Vertebrata</taxon>
        <taxon>Euteleostomi</taxon>
        <taxon>Archelosauria</taxon>
        <taxon>Archosauria</taxon>
        <taxon>Dinosauria</taxon>
        <taxon>Saurischia</taxon>
        <taxon>Theropoda</taxon>
        <taxon>Coelurosauria</taxon>
        <taxon>Aves</taxon>
        <taxon>Neognathae</taxon>
        <taxon>Neoaves</taxon>
        <taxon>Telluraves</taxon>
        <taxon>Australaves</taxon>
        <taxon>Passeriformes</taxon>
        <taxon>Sylvioidea</taxon>
        <taxon>Timaliidae</taxon>
        <taxon>Cyanoderma</taxon>
    </lineage>
</organism>
<dbReference type="Proteomes" id="UP000694396">
    <property type="component" value="Unplaced"/>
</dbReference>
<reference evidence="1" key="1">
    <citation type="submission" date="2025-08" db="UniProtKB">
        <authorList>
            <consortium name="Ensembl"/>
        </authorList>
    </citation>
    <scope>IDENTIFICATION</scope>
</reference>
<keyword evidence="2" id="KW-1185">Reference proteome</keyword>
<accession>A0A8C3P305</accession>
<evidence type="ECO:0000313" key="1">
    <source>
        <dbReference type="Ensembl" id="ENSCRFP00000005849.1"/>
    </source>
</evidence>
<sequence>LQKAAEDTKIVSGESPVAFNVWKDTAGTRGCCPTRVCQRYGPPKTSVLQPSRVGVTGQTGQGIDSIIRVLPWDLLAFGGLFTASPNFCAGY</sequence>
<protein>
    <submittedName>
        <fullName evidence="1">Uncharacterized protein</fullName>
    </submittedName>
</protein>
<reference evidence="1" key="2">
    <citation type="submission" date="2025-09" db="UniProtKB">
        <authorList>
            <consortium name="Ensembl"/>
        </authorList>
    </citation>
    <scope>IDENTIFICATION</scope>
</reference>
<evidence type="ECO:0000313" key="2">
    <source>
        <dbReference type="Proteomes" id="UP000694396"/>
    </source>
</evidence>